<organism evidence="2 3">
    <name type="scientific">Beggiatoa leptomitoformis</name>
    <dbReference type="NCBI Taxonomy" id="288004"/>
    <lineage>
        <taxon>Bacteria</taxon>
        <taxon>Pseudomonadati</taxon>
        <taxon>Pseudomonadota</taxon>
        <taxon>Gammaproteobacteria</taxon>
        <taxon>Thiotrichales</taxon>
        <taxon>Thiotrichaceae</taxon>
        <taxon>Beggiatoa</taxon>
    </lineage>
</organism>
<feature type="domain" description="Phage head morphogenesis" evidence="1">
    <location>
        <begin position="58"/>
        <end position="188"/>
    </location>
</feature>
<keyword evidence="3" id="KW-1185">Reference proteome</keyword>
<proteinExistence type="predicted"/>
<dbReference type="Proteomes" id="UP000234271">
    <property type="component" value="Chromosome"/>
</dbReference>
<evidence type="ECO:0000259" key="1">
    <source>
        <dbReference type="Pfam" id="PF04233"/>
    </source>
</evidence>
<accession>A0A2N9YHA8</accession>
<dbReference type="Pfam" id="PF04233">
    <property type="entry name" value="Phage_Mu_F"/>
    <property type="match status" value="1"/>
</dbReference>
<gene>
    <name evidence="2" type="ORF">BLE401_14915</name>
</gene>
<reference evidence="3" key="1">
    <citation type="submission" date="2016-12" db="EMBL/GenBank/DDBJ databases">
        <title>Complete Genome Sequence of Beggiatoa leptomitiformis D-401.</title>
        <authorList>
            <person name="Fomenkov A."/>
            <person name="Vincze T."/>
            <person name="Grabovich M."/>
            <person name="Anton B.P."/>
            <person name="Dubinina G."/>
            <person name="Orlova M."/>
            <person name="Belousova E."/>
            <person name="Roberts R.J."/>
        </authorList>
    </citation>
    <scope>NUCLEOTIDE SEQUENCE [LARGE SCALE GENOMIC DNA]</scope>
    <source>
        <strain evidence="3">D-401</strain>
    </source>
</reference>
<dbReference type="InterPro" id="IPR006528">
    <property type="entry name" value="Phage_head_morphogenesis_dom"/>
</dbReference>
<evidence type="ECO:0000313" key="2">
    <source>
        <dbReference type="EMBL" id="AUI69853.2"/>
    </source>
</evidence>
<dbReference type="EMBL" id="CP018889">
    <property type="protein sequence ID" value="AUI69853.2"/>
    <property type="molecule type" value="Genomic_DNA"/>
</dbReference>
<protein>
    <recommendedName>
        <fullName evidence="1">Phage head morphogenesis domain-containing protein</fullName>
    </recommendedName>
</protein>
<evidence type="ECO:0000313" key="3">
    <source>
        <dbReference type="Proteomes" id="UP000234271"/>
    </source>
</evidence>
<dbReference type="AlphaFoldDB" id="A0A2N9YHA8"/>
<name>A0A2N9YHA8_9GAMM</name>
<sequence>MVMSLPNFRFQEPNAEAVAYLAQKKIGKTTFDWRDVWKEEHLNNFVVAKAMQLDVLTTIHESLHQAIEKGLPFSQFKKDLQPKLEALGWWGKGQMTDPKTGEIRDVQLGSPHRLHTIYRTNKDMAYAASKWKRIEEREKDFPYLVYRIGVAKEHRPEHVKLDGLCLPVRHPIWKIIYPPNGWLCHCDVDQITKRQYEKYLKEGIDSSIGTQEIDPETGLPTGHATFKKIPLQTTAPKLEMVDWYNSRTGKMEKIPKGIDAGFDYNVGLANQARLGSLTQTLTEKIKVAPPAIAKPFAMEMIKEYNNLYKTNADLMLTEQKTAMTLFFSFIKKLFSLGE</sequence>